<proteinExistence type="predicted"/>
<accession>A0ABR2ZX45</accession>
<keyword evidence="1" id="KW-0732">Signal</keyword>
<dbReference type="InterPro" id="IPR023393">
    <property type="entry name" value="START-like_dom_sf"/>
</dbReference>
<feature type="signal peptide" evidence="1">
    <location>
        <begin position="1"/>
        <end position="20"/>
    </location>
</feature>
<dbReference type="Gene3D" id="3.30.530.20">
    <property type="match status" value="1"/>
</dbReference>
<feature type="chain" id="PRO_5046302540" description="Coenzyme Q-binding protein COQ10 START domain-containing protein" evidence="1">
    <location>
        <begin position="21"/>
        <end position="212"/>
    </location>
</feature>
<reference evidence="2 3" key="1">
    <citation type="submission" date="2024-05" db="EMBL/GenBank/DDBJ databases">
        <title>A draft genome resource for the thread blight pathogen Marasmius tenuissimus strain MS-2.</title>
        <authorList>
            <person name="Yulfo-Soto G.E."/>
            <person name="Baruah I.K."/>
            <person name="Amoako-Attah I."/>
            <person name="Bukari Y."/>
            <person name="Meinhardt L.W."/>
            <person name="Bailey B.A."/>
            <person name="Cohen S.P."/>
        </authorList>
    </citation>
    <scope>NUCLEOTIDE SEQUENCE [LARGE SCALE GENOMIC DNA]</scope>
    <source>
        <strain evidence="2 3">MS-2</strain>
    </source>
</reference>
<dbReference type="SUPFAM" id="SSF55961">
    <property type="entry name" value="Bet v1-like"/>
    <property type="match status" value="1"/>
</dbReference>
<comment type="caution">
    <text evidence="2">The sequence shown here is derived from an EMBL/GenBank/DDBJ whole genome shotgun (WGS) entry which is preliminary data.</text>
</comment>
<dbReference type="Proteomes" id="UP001437256">
    <property type="component" value="Unassembled WGS sequence"/>
</dbReference>
<dbReference type="EMBL" id="JBBXMP010000037">
    <property type="protein sequence ID" value="KAL0066240.1"/>
    <property type="molecule type" value="Genomic_DNA"/>
</dbReference>
<dbReference type="InterPro" id="IPR019587">
    <property type="entry name" value="Polyketide_cyclase/dehydratase"/>
</dbReference>
<gene>
    <name evidence="2" type="ORF">AAF712_006671</name>
</gene>
<dbReference type="Pfam" id="PF10604">
    <property type="entry name" value="Polyketide_cyc2"/>
    <property type="match status" value="1"/>
</dbReference>
<keyword evidence="3" id="KW-1185">Reference proteome</keyword>
<evidence type="ECO:0000256" key="1">
    <source>
        <dbReference type="SAM" id="SignalP"/>
    </source>
</evidence>
<name>A0ABR2ZX45_9AGAR</name>
<sequence length="212" mass="23475">MRSSNWVLTHFALFATLAAGQDPPSHLPPVPPGIFNASARILINAPIQKVWDTLLDFPSYPEWNPFVRSQVVVDDLGIPLNDQTPQEGRFILIKSVIPPLEGPVDASTPSDPERTQITKEIITHVNTPEQFQTAWKNDSPPEVLDAERWSAVSEVVLDSRTYTLYESREVFRGEMAPIVEESVGEGLQKAFEAQATALKARAESQICLESGV</sequence>
<evidence type="ECO:0000313" key="2">
    <source>
        <dbReference type="EMBL" id="KAL0066240.1"/>
    </source>
</evidence>
<evidence type="ECO:0008006" key="4">
    <source>
        <dbReference type="Google" id="ProtNLM"/>
    </source>
</evidence>
<organism evidence="2 3">
    <name type="scientific">Marasmius tenuissimus</name>
    <dbReference type="NCBI Taxonomy" id="585030"/>
    <lineage>
        <taxon>Eukaryota</taxon>
        <taxon>Fungi</taxon>
        <taxon>Dikarya</taxon>
        <taxon>Basidiomycota</taxon>
        <taxon>Agaricomycotina</taxon>
        <taxon>Agaricomycetes</taxon>
        <taxon>Agaricomycetidae</taxon>
        <taxon>Agaricales</taxon>
        <taxon>Marasmiineae</taxon>
        <taxon>Marasmiaceae</taxon>
        <taxon>Marasmius</taxon>
    </lineage>
</organism>
<dbReference type="CDD" id="cd07822">
    <property type="entry name" value="SRPBCC_4"/>
    <property type="match status" value="1"/>
</dbReference>
<evidence type="ECO:0000313" key="3">
    <source>
        <dbReference type="Proteomes" id="UP001437256"/>
    </source>
</evidence>
<protein>
    <recommendedName>
        <fullName evidence="4">Coenzyme Q-binding protein COQ10 START domain-containing protein</fullName>
    </recommendedName>
</protein>